<protein>
    <submittedName>
        <fullName evidence="2">Helix-turn-helix domain-containing protein</fullName>
    </submittedName>
</protein>
<organism evidence="2 3">
    <name type="scientific">Staphylococcus agnetis</name>
    <dbReference type="NCBI Taxonomy" id="985762"/>
    <lineage>
        <taxon>Bacteria</taxon>
        <taxon>Bacillati</taxon>
        <taxon>Bacillota</taxon>
        <taxon>Bacilli</taxon>
        <taxon>Bacillales</taxon>
        <taxon>Staphylococcaceae</taxon>
        <taxon>Staphylococcus</taxon>
    </lineage>
</organism>
<evidence type="ECO:0000313" key="3">
    <source>
        <dbReference type="Proteomes" id="UP000646308"/>
    </source>
</evidence>
<accession>A0AAW9YSZ5</accession>
<proteinExistence type="predicted"/>
<dbReference type="EMBL" id="WMFL01000064">
    <property type="protein sequence ID" value="NJI02216.1"/>
    <property type="molecule type" value="Genomic_DNA"/>
</dbReference>
<dbReference type="Pfam" id="PF01381">
    <property type="entry name" value="HTH_3"/>
    <property type="match status" value="1"/>
</dbReference>
<reference evidence="2" key="1">
    <citation type="submission" date="2019-11" db="EMBL/GenBank/DDBJ databases">
        <title>Whole genome comparisons of Staphylococcus agnetis isolates from cattle and chickens.</title>
        <authorList>
            <person name="Rhoads D."/>
            <person name="Shwani A."/>
            <person name="Adkins P."/>
            <person name="Calcutt M."/>
            <person name="Middleton J."/>
        </authorList>
    </citation>
    <scope>NUCLEOTIDE SEQUENCE</scope>
    <source>
        <strain evidence="2">1387</strain>
    </source>
</reference>
<dbReference type="SMART" id="SM00530">
    <property type="entry name" value="HTH_XRE"/>
    <property type="match status" value="1"/>
</dbReference>
<gene>
    <name evidence="2" type="ORF">GLV84_04995</name>
</gene>
<evidence type="ECO:0000313" key="2">
    <source>
        <dbReference type="EMBL" id="NJI02216.1"/>
    </source>
</evidence>
<dbReference type="AlphaFoldDB" id="A0AAW9YSZ5"/>
<dbReference type="RefSeq" id="WP_107364462.1">
    <property type="nucleotide sequence ID" value="NZ_CP094811.1"/>
</dbReference>
<dbReference type="SUPFAM" id="SSF47413">
    <property type="entry name" value="lambda repressor-like DNA-binding domains"/>
    <property type="match status" value="1"/>
</dbReference>
<dbReference type="InterPro" id="IPR001387">
    <property type="entry name" value="Cro/C1-type_HTH"/>
</dbReference>
<feature type="domain" description="HTH cro/C1-type" evidence="1">
    <location>
        <begin position="8"/>
        <end position="62"/>
    </location>
</feature>
<dbReference type="InterPro" id="IPR010982">
    <property type="entry name" value="Lambda_DNA-bd_dom_sf"/>
</dbReference>
<sequence>MYSKKGVLKNKIAMKGWTNIEFAKKVGISKNYLSSIVNSKTSLSPKRAKIISDMLDCPIDELFEMRVMEK</sequence>
<dbReference type="PROSITE" id="PS50943">
    <property type="entry name" value="HTH_CROC1"/>
    <property type="match status" value="1"/>
</dbReference>
<dbReference type="GO" id="GO:0003677">
    <property type="term" value="F:DNA binding"/>
    <property type="evidence" value="ECO:0007669"/>
    <property type="project" value="InterPro"/>
</dbReference>
<comment type="caution">
    <text evidence="2">The sequence shown here is derived from an EMBL/GenBank/DDBJ whole genome shotgun (WGS) entry which is preliminary data.</text>
</comment>
<dbReference type="Gene3D" id="1.10.260.40">
    <property type="entry name" value="lambda repressor-like DNA-binding domains"/>
    <property type="match status" value="1"/>
</dbReference>
<dbReference type="Proteomes" id="UP000646308">
    <property type="component" value="Unassembled WGS sequence"/>
</dbReference>
<name>A0AAW9YSZ5_9STAP</name>
<evidence type="ECO:0000259" key="1">
    <source>
        <dbReference type="PROSITE" id="PS50943"/>
    </source>
</evidence>
<dbReference type="CDD" id="cd00093">
    <property type="entry name" value="HTH_XRE"/>
    <property type="match status" value="1"/>
</dbReference>